<organism evidence="1 2">
    <name type="scientific">Bacteroides pyogenes JCM 6292</name>
    <dbReference type="NCBI Taxonomy" id="1235809"/>
    <lineage>
        <taxon>Bacteria</taxon>
        <taxon>Pseudomonadati</taxon>
        <taxon>Bacteroidota</taxon>
        <taxon>Bacteroidia</taxon>
        <taxon>Bacteroidales</taxon>
        <taxon>Bacteroidaceae</taxon>
        <taxon>Bacteroides</taxon>
    </lineage>
</organism>
<dbReference type="EMBL" id="BAIQ01000021">
    <property type="protein sequence ID" value="GAE15755.1"/>
    <property type="molecule type" value="Genomic_DNA"/>
</dbReference>
<name>W4P7P5_9BACE</name>
<proteinExistence type="predicted"/>
<accession>W4P7P5</accession>
<protein>
    <submittedName>
        <fullName evidence="1">Uncharacterized protein</fullName>
    </submittedName>
</protein>
<evidence type="ECO:0000313" key="2">
    <source>
        <dbReference type="Proteomes" id="UP000018861"/>
    </source>
</evidence>
<gene>
    <name evidence="1" type="ORF">JCM6292_2084</name>
</gene>
<evidence type="ECO:0000313" key="1">
    <source>
        <dbReference type="EMBL" id="GAE15755.1"/>
    </source>
</evidence>
<comment type="caution">
    <text evidence="1">The sequence shown here is derived from an EMBL/GenBank/DDBJ whole genome shotgun (WGS) entry which is preliminary data.</text>
</comment>
<dbReference type="Proteomes" id="UP000018861">
    <property type="component" value="Unassembled WGS sequence"/>
</dbReference>
<dbReference type="AlphaFoldDB" id="W4P7P5"/>
<reference evidence="1 2" key="1">
    <citation type="journal article" date="2014" name="Genome Announc.">
        <title>Draft Genome Sequences of Three Strains of Bacteroides pyogenes Isolated from a Cat and Swine.</title>
        <authorList>
            <person name="Sakamoto M."/>
            <person name="Oshima K."/>
            <person name="Suda W."/>
            <person name="Kitamura K."/>
            <person name="Iida T."/>
            <person name="Hattori M."/>
            <person name="Ohkuma M."/>
        </authorList>
    </citation>
    <scope>NUCLEOTIDE SEQUENCE [LARGE SCALE GENOMIC DNA]</scope>
    <source>
        <strain evidence="1 2">JCM 6292</strain>
    </source>
</reference>
<sequence length="163" mass="18637">MKVEIKTTREVDVKYLKVDAGVRYFEDAEVNGERDIDFCESKGQGVPKIPCVVKVKEEPERNIYSDHYRWCPVINVETGQIVDWPKGVDADIHYKVCDDGTYSLLDKDKNVLIEVNSYVPDILCPKEEGYGDYIIMDVDEDGYIAGWKCNQQLICGLIEGDFN</sequence>